<organism evidence="2">
    <name type="scientific">Xenorhabdus bovienii str. Intermedium</name>
    <dbReference type="NCBI Taxonomy" id="1379677"/>
    <lineage>
        <taxon>Bacteria</taxon>
        <taxon>Pseudomonadati</taxon>
        <taxon>Pseudomonadota</taxon>
        <taxon>Gammaproteobacteria</taxon>
        <taxon>Enterobacterales</taxon>
        <taxon>Morganellaceae</taxon>
        <taxon>Xenorhabdus</taxon>
    </lineage>
</organism>
<dbReference type="InterPro" id="IPR054075">
    <property type="entry name" value="Gp53-like_C"/>
</dbReference>
<gene>
    <name evidence="2" type="ORF">XBI1_590001</name>
</gene>
<dbReference type="HOGENOM" id="CLU_1219313_0_0_6"/>
<dbReference type="PROSITE" id="PS50836">
    <property type="entry name" value="DOMON"/>
    <property type="match status" value="1"/>
</dbReference>
<sequence>MSEDIHLKASDVGAYNKTETDTQVNDAKAQAKAANDNADGRVPAGRKVNGKVLNADIALNATDVGAYNKGETDIRVNEAKALANARLEKNQNGADIQNKPAFVNNLGLSELVYRTIGNGPNQIPDMSFFSAGGGYMKFPDGKMIQYGYTQSDPSGPKIINFPTPFAQECFGVTSSGTDPNAANISGCGVIDRFGFYLSAWHVGSETTNITATINRTATHISWIAIGI</sequence>
<name>A0A077QMR2_XENBV</name>
<dbReference type="Pfam" id="PF21882">
    <property type="entry name" value="Gp53-like_C"/>
    <property type="match status" value="1"/>
</dbReference>
<feature type="domain" description="DOMON" evidence="1">
    <location>
        <begin position="194"/>
        <end position="227"/>
    </location>
</feature>
<dbReference type="Gene3D" id="2.60.40.3940">
    <property type="match status" value="1"/>
</dbReference>
<evidence type="ECO:0000259" key="1">
    <source>
        <dbReference type="PROSITE" id="PS50836"/>
    </source>
</evidence>
<dbReference type="Proteomes" id="UP000028480">
    <property type="component" value="Unassembled WGS sequence"/>
</dbReference>
<protein>
    <recommendedName>
        <fullName evidence="1">DOMON domain-containing protein</fullName>
    </recommendedName>
</protein>
<dbReference type="EMBL" id="CBTB010000267">
    <property type="protein sequence ID" value="CDH34859.1"/>
    <property type="molecule type" value="Genomic_DNA"/>
</dbReference>
<accession>A0A077QMR2</accession>
<dbReference type="InterPro" id="IPR005018">
    <property type="entry name" value="DOMON_domain"/>
</dbReference>
<proteinExistence type="predicted"/>
<evidence type="ECO:0000313" key="2">
    <source>
        <dbReference type="EMBL" id="CDH34859.1"/>
    </source>
</evidence>
<dbReference type="AlphaFoldDB" id="A0A077QMR2"/>
<comment type="caution">
    <text evidence="2">The sequence shown here is derived from an EMBL/GenBank/DDBJ whole genome shotgun (WGS) entry which is preliminary data.</text>
</comment>
<reference evidence="2" key="1">
    <citation type="submission" date="2013-07" db="EMBL/GenBank/DDBJ databases">
        <title>Sub-species coevolution in mutualistic symbiosis.</title>
        <authorList>
            <person name="Murfin K."/>
            <person name="Klassen J."/>
            <person name="Lee M."/>
            <person name="Forst S."/>
            <person name="Stock P."/>
            <person name="Goodrich-Blair H."/>
        </authorList>
    </citation>
    <scope>NUCLEOTIDE SEQUENCE [LARGE SCALE GENOMIC DNA]</scope>
    <source>
        <strain evidence="2">Intermedium</strain>
    </source>
</reference>